<dbReference type="Proteomes" id="UP000196138">
    <property type="component" value="Chromosome"/>
</dbReference>
<dbReference type="SUPFAM" id="SSF52833">
    <property type="entry name" value="Thioredoxin-like"/>
    <property type="match status" value="1"/>
</dbReference>
<dbReference type="RefSeq" id="WP_087283819.1">
    <property type="nucleotide sequence ID" value="NZ_CP021455.1"/>
</dbReference>
<evidence type="ECO:0000313" key="1">
    <source>
        <dbReference type="EMBL" id="ARU06530.1"/>
    </source>
</evidence>
<organism evidence="1 2">
    <name type="scientific">Comamonas serinivorans</name>
    <dbReference type="NCBI Taxonomy" id="1082851"/>
    <lineage>
        <taxon>Bacteria</taxon>
        <taxon>Pseudomonadati</taxon>
        <taxon>Pseudomonadota</taxon>
        <taxon>Betaproteobacteria</taxon>
        <taxon>Burkholderiales</taxon>
        <taxon>Comamonadaceae</taxon>
        <taxon>Comamonas</taxon>
    </lineage>
</organism>
<gene>
    <name evidence="1" type="ORF">CCO03_00085</name>
</gene>
<protein>
    <submittedName>
        <fullName evidence="1">2Fe-2S ferredoxin</fullName>
    </submittedName>
</protein>
<reference evidence="1 2" key="1">
    <citation type="submission" date="2017-05" db="EMBL/GenBank/DDBJ databases">
        <authorList>
            <person name="Song R."/>
            <person name="Chenine A.L."/>
            <person name="Ruprecht R.M."/>
        </authorList>
    </citation>
    <scope>NUCLEOTIDE SEQUENCE [LARGE SCALE GENOMIC DNA]</scope>
    <source>
        <strain evidence="1 2">DSM 26136</strain>
    </source>
</reference>
<dbReference type="AlphaFoldDB" id="A0A1Y0ESZ7"/>
<dbReference type="CDD" id="cd02980">
    <property type="entry name" value="TRX_Fd_family"/>
    <property type="match status" value="1"/>
</dbReference>
<keyword evidence="2" id="KW-1185">Reference proteome</keyword>
<dbReference type="Gene3D" id="3.40.30.10">
    <property type="entry name" value="Glutaredoxin"/>
    <property type="match status" value="1"/>
</dbReference>
<dbReference type="KEGG" id="cser:CCO03_00085"/>
<sequence>MSDTTRATQGTPAPAQPSYYRHHVFFCLNQRTNGESSCADHGAQAAFDHCKAKVKALGLAGPGQVRVNKAGCLDRCAGGPVAVVYPEGVWYTYLDNADIDEIVERHLQHGEVVERLLTPPELGR</sequence>
<evidence type="ECO:0000313" key="2">
    <source>
        <dbReference type="Proteomes" id="UP000196138"/>
    </source>
</evidence>
<dbReference type="OrthoDB" id="9800597at2"/>
<name>A0A1Y0ESZ7_9BURK</name>
<dbReference type="InterPro" id="IPR036249">
    <property type="entry name" value="Thioredoxin-like_sf"/>
</dbReference>
<accession>A0A1Y0ESZ7</accession>
<proteinExistence type="predicted"/>
<dbReference type="EMBL" id="CP021455">
    <property type="protein sequence ID" value="ARU06530.1"/>
    <property type="molecule type" value="Genomic_DNA"/>
</dbReference>